<feature type="region of interest" description="Disordered" evidence="1">
    <location>
        <begin position="36"/>
        <end position="166"/>
    </location>
</feature>
<feature type="chain" id="PRO_5022929614" description="DUF7356 domain-containing protein" evidence="3">
    <location>
        <begin position="24"/>
        <end position="386"/>
    </location>
</feature>
<dbReference type="AlphaFoldDB" id="A0A5C7H1K2"/>
<dbReference type="PANTHER" id="PTHR34200">
    <property type="entry name" value="DENTIN SIALOPHOSPHOPROTEIN-LIKE ISOFORM X1"/>
    <property type="match status" value="1"/>
</dbReference>
<dbReference type="EMBL" id="VAHF01000011">
    <property type="protein sequence ID" value="TXG50655.1"/>
    <property type="molecule type" value="Genomic_DNA"/>
</dbReference>
<evidence type="ECO:0000256" key="2">
    <source>
        <dbReference type="SAM" id="Phobius"/>
    </source>
</evidence>
<keyword evidence="2" id="KW-1133">Transmembrane helix</keyword>
<dbReference type="Proteomes" id="UP000323000">
    <property type="component" value="Chromosome 11"/>
</dbReference>
<feature type="compositionally biased region" description="Low complexity" evidence="1">
    <location>
        <begin position="41"/>
        <end position="60"/>
    </location>
</feature>
<evidence type="ECO:0000313" key="5">
    <source>
        <dbReference type="EMBL" id="TXG50655.1"/>
    </source>
</evidence>
<feature type="compositionally biased region" description="Polar residues" evidence="1">
    <location>
        <begin position="336"/>
        <end position="347"/>
    </location>
</feature>
<accession>A0A5C7H1K2</accession>
<dbReference type="InterPro" id="IPR055780">
    <property type="entry name" value="DUF7356"/>
</dbReference>
<feature type="compositionally biased region" description="Basic and acidic residues" evidence="1">
    <location>
        <begin position="61"/>
        <end position="90"/>
    </location>
</feature>
<comment type="caution">
    <text evidence="5">The sequence shown here is derived from an EMBL/GenBank/DDBJ whole genome shotgun (WGS) entry which is preliminary data.</text>
</comment>
<feature type="region of interest" description="Disordered" evidence="1">
    <location>
        <begin position="326"/>
        <end position="386"/>
    </location>
</feature>
<organism evidence="5 6">
    <name type="scientific">Acer yangbiense</name>
    <dbReference type="NCBI Taxonomy" id="1000413"/>
    <lineage>
        <taxon>Eukaryota</taxon>
        <taxon>Viridiplantae</taxon>
        <taxon>Streptophyta</taxon>
        <taxon>Embryophyta</taxon>
        <taxon>Tracheophyta</taxon>
        <taxon>Spermatophyta</taxon>
        <taxon>Magnoliopsida</taxon>
        <taxon>eudicotyledons</taxon>
        <taxon>Gunneridae</taxon>
        <taxon>Pentapetalae</taxon>
        <taxon>rosids</taxon>
        <taxon>malvids</taxon>
        <taxon>Sapindales</taxon>
        <taxon>Sapindaceae</taxon>
        <taxon>Hippocastanoideae</taxon>
        <taxon>Acereae</taxon>
        <taxon>Acer</taxon>
    </lineage>
</organism>
<keyword evidence="6" id="KW-1185">Reference proteome</keyword>
<evidence type="ECO:0000259" key="4">
    <source>
        <dbReference type="Pfam" id="PF24053"/>
    </source>
</evidence>
<dbReference type="PANTHER" id="PTHR34200:SF8">
    <property type="entry name" value="TRANSMEMBRANE PROTEIN"/>
    <property type="match status" value="1"/>
</dbReference>
<evidence type="ECO:0000256" key="1">
    <source>
        <dbReference type="SAM" id="MobiDB-lite"/>
    </source>
</evidence>
<gene>
    <name evidence="5" type="ORF">EZV62_023179</name>
</gene>
<protein>
    <recommendedName>
        <fullName evidence="4">DUF7356 domain-containing protein</fullName>
    </recommendedName>
</protein>
<sequence length="386" mass="42053">METSYMLLSVFFFLVLLVNDCSAADFKENVVAAADSRFDPNSSSSNGKLGGSDLVSSSSVEVDKVKLDNKADQGNKPKEGVVAHVEKISNKDNSSNNESGSKGSEDVQKGSDDSNKEVKAKEGIPKKENSSDEVKSKDVHKESGNVEDSDPSKKEGTRIEECDSSNKCTDKDKKFVACLRVPGNDSPDLSLLILNKAKGSLTVRISAPGYVWLEKMKVQLPEKDGKTVLLKVTVKNNRGTDNLIILKAGTGNCSLDFKDLIGQNAGEESNNSLQPAYFNFLSQKPIIAFASFGALLVLASVCMCIITFRRRQLSDSSSKYQRLDMELPVPKAGKSDPNTNNDGWDNSWTDDWDDEEAPKTPTLPVTPSLSSKGLAPRRLNKEGWKD</sequence>
<dbReference type="OrthoDB" id="1936430at2759"/>
<feature type="compositionally biased region" description="Low complexity" evidence="1">
    <location>
        <begin position="91"/>
        <end position="102"/>
    </location>
</feature>
<feature type="transmembrane region" description="Helical" evidence="2">
    <location>
        <begin position="286"/>
        <end position="308"/>
    </location>
</feature>
<keyword evidence="2" id="KW-0812">Transmembrane</keyword>
<feature type="domain" description="DUF7356" evidence="4">
    <location>
        <begin position="154"/>
        <end position="260"/>
    </location>
</feature>
<evidence type="ECO:0000313" key="6">
    <source>
        <dbReference type="Proteomes" id="UP000323000"/>
    </source>
</evidence>
<feature type="signal peptide" evidence="3">
    <location>
        <begin position="1"/>
        <end position="23"/>
    </location>
</feature>
<reference evidence="6" key="1">
    <citation type="journal article" date="2019" name="Gigascience">
        <title>De novo genome assembly of the endangered Acer yangbiense, a plant species with extremely small populations endemic to Yunnan Province, China.</title>
        <authorList>
            <person name="Yang J."/>
            <person name="Wariss H.M."/>
            <person name="Tao L."/>
            <person name="Zhang R."/>
            <person name="Yun Q."/>
            <person name="Hollingsworth P."/>
            <person name="Dao Z."/>
            <person name="Luo G."/>
            <person name="Guo H."/>
            <person name="Ma Y."/>
            <person name="Sun W."/>
        </authorList>
    </citation>
    <scope>NUCLEOTIDE SEQUENCE [LARGE SCALE GENOMIC DNA]</scope>
    <source>
        <strain evidence="6">cv. Malutang</strain>
    </source>
</reference>
<keyword evidence="3" id="KW-0732">Signal</keyword>
<name>A0A5C7H1K2_9ROSI</name>
<keyword evidence="2" id="KW-0472">Membrane</keyword>
<proteinExistence type="predicted"/>
<evidence type="ECO:0000256" key="3">
    <source>
        <dbReference type="SAM" id="SignalP"/>
    </source>
</evidence>
<dbReference type="Pfam" id="PF24053">
    <property type="entry name" value="DUF7356"/>
    <property type="match status" value="1"/>
</dbReference>
<feature type="compositionally biased region" description="Basic and acidic residues" evidence="1">
    <location>
        <begin position="103"/>
        <end position="161"/>
    </location>
</feature>